<evidence type="ECO:0000256" key="5">
    <source>
        <dbReference type="ARBA" id="ARBA00022786"/>
    </source>
</evidence>
<reference evidence="8 9" key="1">
    <citation type="submission" date="2024-05" db="EMBL/GenBank/DDBJ databases">
        <title>Genome sequencing and assembly of Indian major carp, Cirrhinus mrigala (Hamilton, 1822).</title>
        <authorList>
            <person name="Mohindra V."/>
            <person name="Chowdhury L.M."/>
            <person name="Lal K."/>
            <person name="Jena J.K."/>
        </authorList>
    </citation>
    <scope>NUCLEOTIDE SEQUENCE [LARGE SCALE GENOMIC DNA]</scope>
    <source>
        <strain evidence="8">CM1030</strain>
        <tissue evidence="8">Blood</tissue>
    </source>
</reference>
<sequence>YHDGHIVIRWFWGAVERFNNEQRLRLLQFVTGTSSVPYEGFTALRGSNGLRRFCIEKWGKITSLP</sequence>
<proteinExistence type="predicted"/>
<keyword evidence="4" id="KW-0808">Transferase</keyword>
<name>A0ABD0RT29_CIRMR</name>
<dbReference type="InterPro" id="IPR000569">
    <property type="entry name" value="HECT_dom"/>
</dbReference>
<feature type="non-terminal residue" evidence="8">
    <location>
        <position position="1"/>
    </location>
</feature>
<comment type="catalytic activity">
    <reaction evidence="1">
        <text>S-ubiquitinyl-[E2 ubiquitin-conjugating enzyme]-L-cysteine + [acceptor protein]-L-lysine = [E2 ubiquitin-conjugating enzyme]-L-cysteine + N(6)-ubiquitinyl-[acceptor protein]-L-lysine.</text>
        <dbReference type="EC" id="2.3.2.26"/>
    </reaction>
</comment>
<feature type="non-terminal residue" evidence="8">
    <location>
        <position position="65"/>
    </location>
</feature>
<comment type="caution">
    <text evidence="6">Lacks conserved residue(s) required for the propagation of feature annotation.</text>
</comment>
<dbReference type="Pfam" id="PF00632">
    <property type="entry name" value="HECT"/>
    <property type="match status" value="1"/>
</dbReference>
<evidence type="ECO:0000256" key="4">
    <source>
        <dbReference type="ARBA" id="ARBA00022679"/>
    </source>
</evidence>
<evidence type="ECO:0000256" key="1">
    <source>
        <dbReference type="ARBA" id="ARBA00000885"/>
    </source>
</evidence>
<evidence type="ECO:0000256" key="3">
    <source>
        <dbReference type="ARBA" id="ARBA00012485"/>
    </source>
</evidence>
<evidence type="ECO:0000256" key="2">
    <source>
        <dbReference type="ARBA" id="ARBA00004906"/>
    </source>
</evidence>
<dbReference type="Proteomes" id="UP001529510">
    <property type="component" value="Unassembled WGS sequence"/>
</dbReference>
<dbReference type="PANTHER" id="PTHR11254:SF79">
    <property type="entry name" value="E3 UBIQUITIN-PROTEIN LIGASE HECW1"/>
    <property type="match status" value="1"/>
</dbReference>
<dbReference type="AlphaFoldDB" id="A0ABD0RT29"/>
<dbReference type="SUPFAM" id="SSF56204">
    <property type="entry name" value="Hect, E3 ligase catalytic domain"/>
    <property type="match status" value="1"/>
</dbReference>
<dbReference type="EMBL" id="JAMKFB020000002">
    <property type="protein sequence ID" value="KAL0201689.1"/>
    <property type="molecule type" value="Genomic_DNA"/>
</dbReference>
<keyword evidence="9" id="KW-1185">Reference proteome</keyword>
<evidence type="ECO:0000256" key="6">
    <source>
        <dbReference type="PROSITE-ProRule" id="PRU00104"/>
    </source>
</evidence>
<feature type="domain" description="HECT" evidence="7">
    <location>
        <begin position="1"/>
        <end position="65"/>
    </location>
</feature>
<dbReference type="InterPro" id="IPR035983">
    <property type="entry name" value="Hect_E3_ubiquitin_ligase"/>
</dbReference>
<accession>A0ABD0RT29</accession>
<dbReference type="Gene3D" id="3.30.2410.10">
    <property type="entry name" value="Hect, E3 ligase catalytic domain"/>
    <property type="match status" value="1"/>
</dbReference>
<comment type="pathway">
    <text evidence="2">Protein modification; protein ubiquitination.</text>
</comment>
<evidence type="ECO:0000313" key="9">
    <source>
        <dbReference type="Proteomes" id="UP001529510"/>
    </source>
</evidence>
<dbReference type="PANTHER" id="PTHR11254">
    <property type="entry name" value="HECT DOMAIN UBIQUITIN-PROTEIN LIGASE"/>
    <property type="match status" value="1"/>
</dbReference>
<evidence type="ECO:0000313" key="8">
    <source>
        <dbReference type="EMBL" id="KAL0201689.1"/>
    </source>
</evidence>
<keyword evidence="5 6" id="KW-0833">Ubl conjugation pathway</keyword>
<protein>
    <recommendedName>
        <fullName evidence="3">HECT-type E3 ubiquitin transferase</fullName>
        <ecNumber evidence="3">2.3.2.26</ecNumber>
    </recommendedName>
</protein>
<dbReference type="PROSITE" id="PS50237">
    <property type="entry name" value="HECT"/>
    <property type="match status" value="1"/>
</dbReference>
<dbReference type="InterPro" id="IPR050409">
    <property type="entry name" value="E3_ubiq-protein_ligase"/>
</dbReference>
<dbReference type="GO" id="GO:0061630">
    <property type="term" value="F:ubiquitin protein ligase activity"/>
    <property type="evidence" value="ECO:0007669"/>
    <property type="project" value="UniProtKB-EC"/>
</dbReference>
<gene>
    <name evidence="8" type="ORF">M9458_004876</name>
</gene>
<comment type="caution">
    <text evidence="8">The sequence shown here is derived from an EMBL/GenBank/DDBJ whole genome shotgun (WGS) entry which is preliminary data.</text>
</comment>
<dbReference type="EC" id="2.3.2.26" evidence="3"/>
<organism evidence="8 9">
    <name type="scientific">Cirrhinus mrigala</name>
    <name type="common">Mrigala</name>
    <dbReference type="NCBI Taxonomy" id="683832"/>
    <lineage>
        <taxon>Eukaryota</taxon>
        <taxon>Metazoa</taxon>
        <taxon>Chordata</taxon>
        <taxon>Craniata</taxon>
        <taxon>Vertebrata</taxon>
        <taxon>Euteleostomi</taxon>
        <taxon>Actinopterygii</taxon>
        <taxon>Neopterygii</taxon>
        <taxon>Teleostei</taxon>
        <taxon>Ostariophysi</taxon>
        <taxon>Cypriniformes</taxon>
        <taxon>Cyprinidae</taxon>
        <taxon>Labeoninae</taxon>
        <taxon>Labeonini</taxon>
        <taxon>Cirrhinus</taxon>
    </lineage>
</organism>
<evidence type="ECO:0000259" key="7">
    <source>
        <dbReference type="PROSITE" id="PS50237"/>
    </source>
</evidence>